<feature type="transmembrane region" description="Helical" evidence="1">
    <location>
        <begin position="567"/>
        <end position="591"/>
    </location>
</feature>
<protein>
    <recommendedName>
        <fullName evidence="2">SSD domain-containing protein</fullName>
    </recommendedName>
</protein>
<feature type="transmembrane region" description="Helical" evidence="1">
    <location>
        <begin position="111"/>
        <end position="130"/>
    </location>
</feature>
<evidence type="ECO:0000259" key="2">
    <source>
        <dbReference type="PROSITE" id="PS50156"/>
    </source>
</evidence>
<feature type="domain" description="SSD" evidence="2">
    <location>
        <begin position="412"/>
        <end position="588"/>
    </location>
</feature>
<feature type="transmembrane region" description="Helical" evidence="1">
    <location>
        <begin position="1001"/>
        <end position="1027"/>
    </location>
</feature>
<dbReference type="EMBL" id="FLQV01000662">
    <property type="protein sequence ID" value="SBS97148.1"/>
    <property type="molecule type" value="Genomic_DNA"/>
</dbReference>
<keyword evidence="1" id="KW-1133">Transmembrane helix</keyword>
<proteinExistence type="predicted"/>
<keyword evidence="1" id="KW-0472">Membrane</keyword>
<gene>
    <name evidence="4" type="ORF">POVCU1_035960</name>
    <name evidence="3" type="ORF">POVCU2_0038870</name>
</gene>
<feature type="transmembrane region" description="Helical" evidence="1">
    <location>
        <begin position="1047"/>
        <end position="1066"/>
    </location>
</feature>
<feature type="transmembrane region" description="Helical" evidence="1">
    <location>
        <begin position="1111"/>
        <end position="1133"/>
    </location>
</feature>
<evidence type="ECO:0000313" key="4">
    <source>
        <dbReference type="EMBL" id="SBS97148.1"/>
    </source>
</evidence>
<dbReference type="Proteomes" id="UP000078560">
    <property type="component" value="Unassembled WGS sequence"/>
</dbReference>
<feature type="transmembrane region" description="Helical" evidence="1">
    <location>
        <begin position="474"/>
        <end position="495"/>
    </location>
</feature>
<keyword evidence="1" id="KW-0812">Transmembrane</keyword>
<evidence type="ECO:0000256" key="1">
    <source>
        <dbReference type="SAM" id="Phobius"/>
    </source>
</evidence>
<dbReference type="Proteomes" id="UP000078546">
    <property type="component" value="Unassembled WGS sequence"/>
</dbReference>
<evidence type="ECO:0000313" key="6">
    <source>
        <dbReference type="Proteomes" id="UP000078560"/>
    </source>
</evidence>
<feature type="transmembrane region" description="Helical" evidence="1">
    <location>
        <begin position="721"/>
        <end position="742"/>
    </location>
</feature>
<organism evidence="4 5">
    <name type="scientific">Plasmodium ovale curtisi</name>
    <dbReference type="NCBI Taxonomy" id="864141"/>
    <lineage>
        <taxon>Eukaryota</taxon>
        <taxon>Sar</taxon>
        <taxon>Alveolata</taxon>
        <taxon>Apicomplexa</taxon>
        <taxon>Aconoidasida</taxon>
        <taxon>Haemosporida</taxon>
        <taxon>Plasmodiidae</taxon>
        <taxon>Plasmodium</taxon>
        <taxon>Plasmodium (Plasmodium)</taxon>
    </lineage>
</organism>
<dbReference type="AlphaFoldDB" id="A0A1A8X0E4"/>
<sequence length="1145" mass="134833">MDVYTFDCDKNSEGIRRNIARVARVEELSRGENDCTISTEQHVGVEENKAENGSNLEYCSKQYLEEKEGKSRVNNSRCSNLEERKRKNRKNIFHILCKKWVKCTIDRPGCILLSLVVGYTICLVVCFSFYNTLFEETEEMTPTFYGSFWKKVKETQHLKINVNKTSDVITQSNDQMGKSVENFLKFYKKEKTVSLLFYMNKEEDKKGILQYGILKDIFFLLQFFKQIEVEKNIIWNDICKKFDIPFNGEKCFVLGLFAMSEVQNGQYDSAKNWNDYFSKLLKQGETFVNIFFSNAINFLPNFLYYPHVYDKTSQHLDNIISDIGKNIESLLFVFNIDEYVDDSLLNVWYNTLNMYIKEINEKKITHVHINNPDGTSFMHDLSDSRTWNIAVMNEKIVEENEILSIHVGLKSNFLFVILSFIFIICYINSISSNTLQVKDKVVLLLSIYSLTFFSFCTSFFFHLSFGITVLRICLLNYFVLFFLSFLFLCINVFYFKEYTMVCSKMVGGKTDRKGHSYEKVTNMQKVHIRAAYKSLFFVGKFLLILLCIYFVGYICTYTIVKKFCMNSLFCILSLFFFYAIFFNNIFSFLFYKNRESLCWLSGDQKDHIIELEKWGENPMVDFPGKKTKNANHGKITHTCDYISAKPNEKLHVTEQDGRGEHNSINEGVDGKNGQMIHVNGNDFAYGREDLESVHCNGEGLPSGEAKQKNAMPCSDSHKKRFVPIFVFFLLLFVSLFLCIFITNREMLDVYRYMSKNSEMRKFVETFEKKAGYVIEPAYLVLPASDQFDYEKEENRKGIIELVEKLKWEGCIDEPVISWVHAFELIKNDCLNITPLDKQYVLDDHVEDCNEFVLQKENKDAYLDKLREIFCENKQAECDTFYKIVYEWFMYKEDGINHGYLFEIKTFFQDKISRLLPRFYTFSPHFFFQNYVQMDDARNIRSSRVGFMIRNYAKNYEKNEANFSKIKTIIKNSNIKDAYFYSETYVLYNQAKTFLHEYKVMLIFYFFVYLLSLYIFNAVGVLIIFQFWLCNNLSVIYFTHTFSVNTDAITIILLKISSVLSLSHYLYSTLFFKKVIAEKISLVSSIKQSCPFFLFLVLYLVTFNMSDYVSNVLRLLIMSHGLWFLFYYFTIFFMHKIYVSNTLKGE</sequence>
<dbReference type="VEuPathDB" id="PlasmoDB:PocGH01_12069000"/>
<dbReference type="InterPro" id="IPR000731">
    <property type="entry name" value="SSD"/>
</dbReference>
<dbReference type="PROSITE" id="PS50156">
    <property type="entry name" value="SSD"/>
    <property type="match status" value="1"/>
</dbReference>
<evidence type="ECO:0000313" key="3">
    <source>
        <dbReference type="EMBL" id="SBS86740.1"/>
    </source>
</evidence>
<reference evidence="4" key="2">
    <citation type="submission" date="2016-05" db="EMBL/GenBank/DDBJ databases">
        <authorList>
            <person name="Lavstsen T."/>
            <person name="Jespersen J.S."/>
        </authorList>
    </citation>
    <scope>NUCLEOTIDE SEQUENCE [LARGE SCALE GENOMIC DNA]</scope>
</reference>
<reference evidence="5 6" key="1">
    <citation type="submission" date="2016-05" db="EMBL/GenBank/DDBJ databases">
        <authorList>
            <person name="Naeem Raeece"/>
        </authorList>
    </citation>
    <scope>NUCLEOTIDE SEQUENCE [LARGE SCALE GENOMIC DNA]</scope>
</reference>
<feature type="transmembrane region" description="Helical" evidence="1">
    <location>
        <begin position="412"/>
        <end position="429"/>
    </location>
</feature>
<name>A0A1A8X0E4_PLAOA</name>
<evidence type="ECO:0000313" key="5">
    <source>
        <dbReference type="Proteomes" id="UP000078546"/>
    </source>
</evidence>
<feature type="transmembrane region" description="Helical" evidence="1">
    <location>
        <begin position="541"/>
        <end position="560"/>
    </location>
</feature>
<accession>A0A1A8X0E4</accession>
<feature type="transmembrane region" description="Helical" evidence="1">
    <location>
        <begin position="1087"/>
        <end position="1105"/>
    </location>
</feature>
<dbReference type="EMBL" id="FLQU01000521">
    <property type="protein sequence ID" value="SBS86740.1"/>
    <property type="molecule type" value="Genomic_DNA"/>
</dbReference>
<feature type="transmembrane region" description="Helical" evidence="1">
    <location>
        <begin position="441"/>
        <end position="462"/>
    </location>
</feature>